<dbReference type="PRINTS" id="PR01021">
    <property type="entry name" value="OMPADOMAIN"/>
</dbReference>
<proteinExistence type="inferred from homology"/>
<dbReference type="Proteomes" id="UP000179076">
    <property type="component" value="Unassembled WGS sequence"/>
</dbReference>
<gene>
    <name evidence="8" type="primary">pal</name>
    <name evidence="12" type="ORF">A2W18_02060</name>
</gene>
<feature type="signal peptide" evidence="10">
    <location>
        <begin position="1"/>
        <end position="21"/>
    </location>
</feature>
<evidence type="ECO:0000313" key="12">
    <source>
        <dbReference type="EMBL" id="OGI65295.1"/>
    </source>
</evidence>
<dbReference type="GO" id="GO:0051301">
    <property type="term" value="P:cell division"/>
    <property type="evidence" value="ECO:0007669"/>
    <property type="project" value="UniProtKB-UniRule"/>
</dbReference>
<keyword evidence="2 8" id="KW-0732">Signal</keyword>
<feature type="domain" description="OmpA-like" evidence="11">
    <location>
        <begin position="65"/>
        <end position="179"/>
    </location>
</feature>
<organism evidence="12 13">
    <name type="scientific">Candidatus Muproteobacteria bacterium RBG_16_60_9</name>
    <dbReference type="NCBI Taxonomy" id="1817755"/>
    <lineage>
        <taxon>Bacteria</taxon>
        <taxon>Pseudomonadati</taxon>
        <taxon>Pseudomonadota</taxon>
        <taxon>Candidatus Muproteobacteria</taxon>
    </lineage>
</organism>
<evidence type="ECO:0000256" key="4">
    <source>
        <dbReference type="ARBA" id="ARBA00023139"/>
    </source>
</evidence>
<evidence type="ECO:0000256" key="3">
    <source>
        <dbReference type="ARBA" id="ARBA00023136"/>
    </source>
</evidence>
<evidence type="ECO:0000256" key="6">
    <source>
        <dbReference type="ARBA" id="ARBA00023288"/>
    </source>
</evidence>
<dbReference type="InterPro" id="IPR014169">
    <property type="entry name" value="Pal_lipo_C"/>
</dbReference>
<evidence type="ECO:0000256" key="10">
    <source>
        <dbReference type="SAM" id="SignalP"/>
    </source>
</evidence>
<dbReference type="PROSITE" id="PS51257">
    <property type="entry name" value="PROKAR_LIPOPROTEIN"/>
    <property type="match status" value="1"/>
</dbReference>
<evidence type="ECO:0000256" key="2">
    <source>
        <dbReference type="ARBA" id="ARBA00022729"/>
    </source>
</evidence>
<evidence type="ECO:0000313" key="13">
    <source>
        <dbReference type="Proteomes" id="UP000179076"/>
    </source>
</evidence>
<dbReference type="InterPro" id="IPR050330">
    <property type="entry name" value="Bact_OuterMem_StrucFunc"/>
</dbReference>
<comment type="subunit">
    <text evidence="8">The Tol-Pal system is composed of five core proteins: the inner membrane proteins TolA, TolQ and TolR, the periplasmic protein TolB and the outer membrane protein Pal. They form a network linking the inner and outer membranes and the peptidoglycan layer.</text>
</comment>
<feature type="region of interest" description="Disordered" evidence="9">
    <location>
        <begin position="24"/>
        <end position="59"/>
    </location>
</feature>
<evidence type="ECO:0000256" key="8">
    <source>
        <dbReference type="HAMAP-Rule" id="MF_02204"/>
    </source>
</evidence>
<keyword evidence="5 8" id="KW-0998">Cell outer membrane</keyword>
<dbReference type="InterPro" id="IPR039001">
    <property type="entry name" value="Pal"/>
</dbReference>
<dbReference type="GO" id="GO:0009279">
    <property type="term" value="C:cell outer membrane"/>
    <property type="evidence" value="ECO:0007669"/>
    <property type="project" value="UniProtKB-SubCell"/>
</dbReference>
<dbReference type="EMBL" id="MFSP01000112">
    <property type="protein sequence ID" value="OGI65295.1"/>
    <property type="molecule type" value="Genomic_DNA"/>
</dbReference>
<dbReference type="InterPro" id="IPR006665">
    <property type="entry name" value="OmpA-like"/>
</dbReference>
<dbReference type="Gene3D" id="3.30.1330.60">
    <property type="entry name" value="OmpA-like domain"/>
    <property type="match status" value="1"/>
</dbReference>
<comment type="function">
    <text evidence="8">Part of the Tol-Pal system, which plays a role in outer membrane invagination during cell division and is important for maintaining outer membrane integrity.</text>
</comment>
<evidence type="ECO:0000256" key="7">
    <source>
        <dbReference type="ARBA" id="ARBA00023306"/>
    </source>
</evidence>
<comment type="similarity">
    <text evidence="8">Belongs to the Pal lipoprotein family.</text>
</comment>
<evidence type="ECO:0000259" key="11">
    <source>
        <dbReference type="PROSITE" id="PS51123"/>
    </source>
</evidence>
<dbReference type="HAMAP" id="MF_02204">
    <property type="entry name" value="Pal"/>
    <property type="match status" value="1"/>
</dbReference>
<dbReference type="PROSITE" id="PS51123">
    <property type="entry name" value="OMPA_2"/>
    <property type="match status" value="1"/>
</dbReference>
<feature type="chain" id="PRO_5009527155" description="Peptidoglycan-associated lipoprotein" evidence="10">
    <location>
        <begin position="22"/>
        <end position="179"/>
    </location>
</feature>
<evidence type="ECO:0000256" key="1">
    <source>
        <dbReference type="ARBA" id="ARBA00022618"/>
    </source>
</evidence>
<dbReference type="AlphaFoldDB" id="A0A1F6V6P8"/>
<dbReference type="PANTHER" id="PTHR30329:SF21">
    <property type="entry name" value="LIPOPROTEIN YIAD-RELATED"/>
    <property type="match status" value="1"/>
</dbReference>
<comment type="caution">
    <text evidence="12">The sequence shown here is derived from an EMBL/GenBank/DDBJ whole genome shotgun (WGS) entry which is preliminary data.</text>
</comment>
<evidence type="ECO:0000256" key="9">
    <source>
        <dbReference type="SAM" id="MobiDB-lite"/>
    </source>
</evidence>
<sequence>MQTKLGLVLLCAGSLWFSGCATDTSTKGPQVEDKTTAASTTGTQTGSQPLRDSGDTKGGALGGTAAEADLLAKRRVYFEFDSSALDADNRRIVEAHARYLAANSKLRVTLEGHADERGTREYNIALGERRGQAVEKIMRVLGVTAGNLAVTSFGEEKPIAPEHNESAWALNRRVEIIYQ</sequence>
<dbReference type="InterPro" id="IPR036737">
    <property type="entry name" value="OmpA-like_sf"/>
</dbReference>
<dbReference type="PANTHER" id="PTHR30329">
    <property type="entry name" value="STATOR ELEMENT OF FLAGELLAR MOTOR COMPLEX"/>
    <property type="match status" value="1"/>
</dbReference>
<dbReference type="NCBIfam" id="TIGR02802">
    <property type="entry name" value="Pal_lipo"/>
    <property type="match status" value="1"/>
</dbReference>
<accession>A0A1F6V6P8</accession>
<keyword evidence="1 8" id="KW-0132">Cell division</keyword>
<keyword evidence="7 8" id="KW-0131">Cell cycle</keyword>
<keyword evidence="3 8" id="KW-0472">Membrane</keyword>
<keyword evidence="4 8" id="KW-0564">Palmitate</keyword>
<dbReference type="Pfam" id="PF00691">
    <property type="entry name" value="OmpA"/>
    <property type="match status" value="1"/>
</dbReference>
<dbReference type="SUPFAM" id="SSF103088">
    <property type="entry name" value="OmpA-like"/>
    <property type="match status" value="1"/>
</dbReference>
<evidence type="ECO:0000256" key="5">
    <source>
        <dbReference type="ARBA" id="ARBA00023237"/>
    </source>
</evidence>
<feature type="compositionally biased region" description="Low complexity" evidence="9">
    <location>
        <begin position="36"/>
        <end position="48"/>
    </location>
</feature>
<protein>
    <recommendedName>
        <fullName evidence="8">Peptidoglycan-associated lipoprotein</fullName>
        <shortName evidence="8">PAL</shortName>
    </recommendedName>
</protein>
<dbReference type="CDD" id="cd07185">
    <property type="entry name" value="OmpA_C-like"/>
    <property type="match status" value="1"/>
</dbReference>
<keyword evidence="6 8" id="KW-0449">Lipoprotein</keyword>
<dbReference type="InterPro" id="IPR006664">
    <property type="entry name" value="OMP_bac"/>
</dbReference>
<comment type="subcellular location">
    <subcellularLocation>
        <location evidence="8">Cell outer membrane</location>
        <topology evidence="8">Lipid-anchor</topology>
    </subcellularLocation>
</comment>
<name>A0A1F6V6P8_9PROT</name>
<reference evidence="12 13" key="1">
    <citation type="journal article" date="2016" name="Nat. Commun.">
        <title>Thousands of microbial genomes shed light on interconnected biogeochemical processes in an aquifer system.</title>
        <authorList>
            <person name="Anantharaman K."/>
            <person name="Brown C.T."/>
            <person name="Hug L.A."/>
            <person name="Sharon I."/>
            <person name="Castelle C.J."/>
            <person name="Probst A.J."/>
            <person name="Thomas B.C."/>
            <person name="Singh A."/>
            <person name="Wilkins M.J."/>
            <person name="Karaoz U."/>
            <person name="Brodie E.L."/>
            <person name="Williams K.H."/>
            <person name="Hubbard S.S."/>
            <person name="Banfield J.F."/>
        </authorList>
    </citation>
    <scope>NUCLEOTIDE SEQUENCE [LARGE SCALE GENOMIC DNA]</scope>
</reference>